<protein>
    <submittedName>
        <fullName evidence="1">Uncharacterized protein</fullName>
    </submittedName>
</protein>
<gene>
    <name evidence="1" type="ORF">LCGC14_0869920</name>
</gene>
<evidence type="ECO:0000313" key="1">
    <source>
        <dbReference type="EMBL" id="KKN26920.1"/>
    </source>
</evidence>
<organism evidence="1">
    <name type="scientific">marine sediment metagenome</name>
    <dbReference type="NCBI Taxonomy" id="412755"/>
    <lineage>
        <taxon>unclassified sequences</taxon>
        <taxon>metagenomes</taxon>
        <taxon>ecological metagenomes</taxon>
    </lineage>
</organism>
<dbReference type="AlphaFoldDB" id="A0A0F9P525"/>
<reference evidence="1" key="1">
    <citation type="journal article" date="2015" name="Nature">
        <title>Complex archaea that bridge the gap between prokaryotes and eukaryotes.</title>
        <authorList>
            <person name="Spang A."/>
            <person name="Saw J.H."/>
            <person name="Jorgensen S.L."/>
            <person name="Zaremba-Niedzwiedzka K."/>
            <person name="Martijn J."/>
            <person name="Lind A.E."/>
            <person name="van Eijk R."/>
            <person name="Schleper C."/>
            <person name="Guy L."/>
            <person name="Ettema T.J."/>
        </authorList>
    </citation>
    <scope>NUCLEOTIDE SEQUENCE</scope>
</reference>
<dbReference type="EMBL" id="LAZR01002683">
    <property type="protein sequence ID" value="KKN26920.1"/>
    <property type="molecule type" value="Genomic_DNA"/>
</dbReference>
<sequence>MPVDPKVLTATTTVQQVASFSKRRTALAILNRSTSITAYIGNTDNVSSTKGFDLPPTGTMVFSEAFGDDPRIARTVVTGSGIAELTVLEEYAELED</sequence>
<proteinExistence type="predicted"/>
<name>A0A0F9P525_9ZZZZ</name>
<comment type="caution">
    <text evidence="1">The sequence shown here is derived from an EMBL/GenBank/DDBJ whole genome shotgun (WGS) entry which is preliminary data.</text>
</comment>
<accession>A0A0F9P525</accession>